<dbReference type="RefSeq" id="WP_119639988.1">
    <property type="nucleotide sequence ID" value="NZ_QXFJ01000023.1"/>
</dbReference>
<dbReference type="Proteomes" id="UP000321528">
    <property type="component" value="Unassembled WGS sequence"/>
</dbReference>
<dbReference type="GO" id="GO:0004175">
    <property type="term" value="F:endopeptidase activity"/>
    <property type="evidence" value="ECO:0007669"/>
    <property type="project" value="UniProtKB-ARBA"/>
</dbReference>
<keyword evidence="1" id="KW-0812">Transmembrane</keyword>
<evidence type="ECO:0000313" key="6">
    <source>
        <dbReference type="Proteomes" id="UP000321528"/>
    </source>
</evidence>
<feature type="transmembrane region" description="Helical" evidence="1">
    <location>
        <begin position="103"/>
        <end position="123"/>
    </location>
</feature>
<evidence type="ECO:0000313" key="3">
    <source>
        <dbReference type="EMBL" id="RIV70471.1"/>
    </source>
</evidence>
<evidence type="ECO:0000256" key="1">
    <source>
        <dbReference type="SAM" id="Phobius"/>
    </source>
</evidence>
<keyword evidence="1" id="KW-1133">Transmembrane helix</keyword>
<proteinExistence type="predicted"/>
<sequence>MKNFSPFAVGILMVLIIGLIMLLPVDGIFPMEYFSPFQVEYIARSLKMFVLFALSAWGIKKMQLKSLSGLSPEYKWTSRLLNLIPIYLFLLGFASFTGNDISAIVPSDVLLLLFGCLVVGFAEEFMFRGFLQPLFIQKFISRKNGIFLGVLFPASFFGATHLLNLTVNDNVPQVLVQSIYATFIGFFFGVLLLKTNKLVPLAITHGLINFFFLLGTLPGVIVSSDIQEGSQGTGSLIGQIIGYMMPMLLVLPLFIVGLIVLRRVEKEEVLKKIKR</sequence>
<feature type="transmembrane region" description="Helical" evidence="1">
    <location>
        <begin position="144"/>
        <end position="163"/>
    </location>
</feature>
<dbReference type="InterPro" id="IPR003675">
    <property type="entry name" value="Rce1/LyrA-like_dom"/>
</dbReference>
<accession>A0A418N788</accession>
<feature type="domain" description="CAAX prenyl protease 2/Lysostaphin resistance protein A-like" evidence="2">
    <location>
        <begin position="108"/>
        <end position="211"/>
    </location>
</feature>
<dbReference type="GO" id="GO:0080120">
    <property type="term" value="P:CAAX-box protein maturation"/>
    <property type="evidence" value="ECO:0007669"/>
    <property type="project" value="UniProtKB-ARBA"/>
</dbReference>
<feature type="transmembrane region" description="Helical" evidence="1">
    <location>
        <begin position="7"/>
        <end position="29"/>
    </location>
</feature>
<gene>
    <name evidence="3" type="ORF">D2U88_08810</name>
    <name evidence="4" type="ORF">FQ019_08735</name>
</gene>
<reference evidence="3 5" key="1">
    <citation type="submission" date="2018-08" db="EMBL/GenBank/DDBJ databases">
        <title>Proposal of Muricauda 72 sp.nov. and Muricauda NH166 sp.nov., isolated from seawater.</title>
        <authorList>
            <person name="Cheng H."/>
            <person name="Wu Y.-H."/>
            <person name="Guo L.-L."/>
            <person name="Xu X.-W."/>
        </authorList>
    </citation>
    <scope>NUCLEOTIDE SEQUENCE [LARGE SCALE GENOMIC DNA]</scope>
    <source>
        <strain evidence="3 5">NH166</strain>
    </source>
</reference>
<dbReference type="GO" id="GO:0006508">
    <property type="term" value="P:proteolysis"/>
    <property type="evidence" value="ECO:0007669"/>
    <property type="project" value="UniProtKB-KW"/>
</dbReference>
<dbReference type="EMBL" id="VNWL01000022">
    <property type="protein sequence ID" value="TXK01899.1"/>
    <property type="molecule type" value="Genomic_DNA"/>
</dbReference>
<keyword evidence="3" id="KW-0378">Hydrolase</keyword>
<evidence type="ECO:0000313" key="5">
    <source>
        <dbReference type="Proteomes" id="UP000284189"/>
    </source>
</evidence>
<evidence type="ECO:0000259" key="2">
    <source>
        <dbReference type="Pfam" id="PF02517"/>
    </source>
</evidence>
<keyword evidence="3" id="KW-0645">Protease</keyword>
<protein>
    <submittedName>
        <fullName evidence="3">CPBP family intramembrane metalloprotease</fullName>
    </submittedName>
</protein>
<keyword evidence="3" id="KW-0482">Metalloprotease</keyword>
<comment type="caution">
    <text evidence="3">The sequence shown here is derived from an EMBL/GenBank/DDBJ whole genome shotgun (WGS) entry which is preliminary data.</text>
</comment>
<dbReference type="AlphaFoldDB" id="A0A418N788"/>
<evidence type="ECO:0000313" key="4">
    <source>
        <dbReference type="EMBL" id="TXK01899.1"/>
    </source>
</evidence>
<feature type="transmembrane region" description="Helical" evidence="1">
    <location>
        <begin position="240"/>
        <end position="261"/>
    </location>
</feature>
<name>A0A418N788_9FLAO</name>
<keyword evidence="6" id="KW-1185">Reference proteome</keyword>
<dbReference type="Pfam" id="PF02517">
    <property type="entry name" value="Rce1-like"/>
    <property type="match status" value="1"/>
</dbReference>
<dbReference type="Proteomes" id="UP000284189">
    <property type="component" value="Unassembled WGS sequence"/>
</dbReference>
<feature type="transmembrane region" description="Helical" evidence="1">
    <location>
        <begin position="198"/>
        <end position="220"/>
    </location>
</feature>
<organism evidence="3 5">
    <name type="scientific">Flagellimonas aequoris</name>
    <dbReference type="NCBI Taxonomy" id="2306997"/>
    <lineage>
        <taxon>Bacteria</taxon>
        <taxon>Pseudomonadati</taxon>
        <taxon>Bacteroidota</taxon>
        <taxon>Flavobacteriia</taxon>
        <taxon>Flavobacteriales</taxon>
        <taxon>Flavobacteriaceae</taxon>
        <taxon>Flagellimonas</taxon>
    </lineage>
</organism>
<feature type="transmembrane region" description="Helical" evidence="1">
    <location>
        <begin position="175"/>
        <end position="193"/>
    </location>
</feature>
<dbReference type="GO" id="GO:0008237">
    <property type="term" value="F:metallopeptidase activity"/>
    <property type="evidence" value="ECO:0007669"/>
    <property type="project" value="UniProtKB-KW"/>
</dbReference>
<dbReference type="EMBL" id="QXFJ01000023">
    <property type="protein sequence ID" value="RIV70471.1"/>
    <property type="molecule type" value="Genomic_DNA"/>
</dbReference>
<keyword evidence="1" id="KW-0472">Membrane</keyword>
<feature type="transmembrane region" description="Helical" evidence="1">
    <location>
        <begin position="80"/>
        <end position="97"/>
    </location>
</feature>
<reference evidence="4 6" key="2">
    <citation type="submission" date="2019-07" db="EMBL/GenBank/DDBJ databases">
        <title>Draft genome of two Muricauda strains isolated from deep sea.</title>
        <authorList>
            <person name="Sun C."/>
        </authorList>
    </citation>
    <scope>NUCLEOTIDE SEQUENCE [LARGE SCALE GENOMIC DNA]</scope>
    <source>
        <strain evidence="4 6">NH166</strain>
    </source>
</reference>
<feature type="transmembrane region" description="Helical" evidence="1">
    <location>
        <begin position="41"/>
        <end position="59"/>
    </location>
</feature>
<dbReference type="OrthoDB" id="1434800at2"/>